<keyword evidence="1" id="KW-0732">Signal</keyword>
<evidence type="ECO:0000313" key="3">
    <source>
        <dbReference type="Proteomes" id="UP000092555"/>
    </source>
</evidence>
<dbReference type="RefSeq" id="XP_018711908.1">
    <property type="nucleotide sequence ID" value="XM_018854785.1"/>
</dbReference>
<proteinExistence type="predicted"/>
<protein>
    <recommendedName>
        <fullName evidence="4">Secreted protein</fullName>
    </recommendedName>
</protein>
<evidence type="ECO:0008006" key="4">
    <source>
        <dbReference type="Google" id="ProtNLM"/>
    </source>
</evidence>
<reference evidence="2 3" key="1">
    <citation type="submission" date="2016-05" db="EMBL/GenBank/DDBJ databases">
        <title>Comparative genomics of biotechnologically important yeasts.</title>
        <authorList>
            <consortium name="DOE Joint Genome Institute"/>
            <person name="Riley R."/>
            <person name="Haridas S."/>
            <person name="Wolfe K.H."/>
            <person name="Lopes M.R."/>
            <person name="Hittinger C.T."/>
            <person name="Goker M."/>
            <person name="Salamov A."/>
            <person name="Wisecaver J."/>
            <person name="Long T.M."/>
            <person name="Aerts A.L."/>
            <person name="Barry K."/>
            <person name="Choi C."/>
            <person name="Clum A."/>
            <person name="Coughlan A.Y."/>
            <person name="Deshpande S."/>
            <person name="Douglass A.P."/>
            <person name="Hanson S.J."/>
            <person name="Klenk H.-P."/>
            <person name="LaButti K."/>
            <person name="Lapidus A."/>
            <person name="Lindquist E."/>
            <person name="Lipzen A."/>
            <person name="Meier-kolthoff J.P."/>
            <person name="Ohm R.A."/>
            <person name="Otillar R.P."/>
            <person name="Pangilinan J."/>
            <person name="Peng Y."/>
            <person name="Rokas A."/>
            <person name="Rosa C.A."/>
            <person name="Scheuner C."/>
            <person name="Sibirny A.A."/>
            <person name="Slot J.C."/>
            <person name="Stielow J.B."/>
            <person name="Sun H."/>
            <person name="Kurtzman C.P."/>
            <person name="Blackwell M."/>
            <person name="Grigoriev I.V."/>
            <person name="Jeffries T.W."/>
        </authorList>
    </citation>
    <scope>NUCLEOTIDE SEQUENCE [LARGE SCALE GENOMIC DNA]</scope>
    <source>
        <strain evidence="2 3">NRRL YB-4993</strain>
    </source>
</reference>
<comment type="caution">
    <text evidence="2">The sequence shown here is derived from an EMBL/GenBank/DDBJ whole genome shotgun (WGS) entry which is preliminary data.</text>
</comment>
<sequence>MNSPSVKIPILLIPPSIALWLHRISTLPAILYFVAAQRNVIICDVNDQESLGNRNIPCYSLPQTNEDTTYIRYEFSWRSRCLTTGKEAIKWKYICQT</sequence>
<feature type="chain" id="PRO_5008291738" description="Secreted protein" evidence="1">
    <location>
        <begin position="37"/>
        <end position="97"/>
    </location>
</feature>
<evidence type="ECO:0000313" key="2">
    <source>
        <dbReference type="EMBL" id="OBA21398.1"/>
    </source>
</evidence>
<organism evidence="2 3">
    <name type="scientific">Metschnikowia bicuspidata var. bicuspidata NRRL YB-4993</name>
    <dbReference type="NCBI Taxonomy" id="869754"/>
    <lineage>
        <taxon>Eukaryota</taxon>
        <taxon>Fungi</taxon>
        <taxon>Dikarya</taxon>
        <taxon>Ascomycota</taxon>
        <taxon>Saccharomycotina</taxon>
        <taxon>Pichiomycetes</taxon>
        <taxon>Metschnikowiaceae</taxon>
        <taxon>Metschnikowia</taxon>
    </lineage>
</organism>
<dbReference type="GeneID" id="30027761"/>
<dbReference type="AlphaFoldDB" id="A0A1A0HBY2"/>
<feature type="signal peptide" evidence="1">
    <location>
        <begin position="1"/>
        <end position="36"/>
    </location>
</feature>
<keyword evidence="3" id="KW-1185">Reference proteome</keyword>
<dbReference type="Proteomes" id="UP000092555">
    <property type="component" value="Unassembled WGS sequence"/>
</dbReference>
<gene>
    <name evidence="2" type="ORF">METBIDRAFT_182790</name>
</gene>
<evidence type="ECO:0000256" key="1">
    <source>
        <dbReference type="SAM" id="SignalP"/>
    </source>
</evidence>
<accession>A0A1A0HBY2</accession>
<name>A0A1A0HBY2_9ASCO</name>
<dbReference type="EMBL" id="LXTC01000003">
    <property type="protein sequence ID" value="OBA21398.1"/>
    <property type="molecule type" value="Genomic_DNA"/>
</dbReference>